<evidence type="ECO:0000313" key="8">
    <source>
        <dbReference type="Proteomes" id="UP000240883"/>
    </source>
</evidence>
<dbReference type="Pfam" id="PF01565">
    <property type="entry name" value="FAD_binding_4"/>
    <property type="match status" value="1"/>
</dbReference>
<gene>
    <name evidence="7" type="ORF">BS50DRAFT_525515</name>
</gene>
<reference evidence="7 8" key="1">
    <citation type="journal article" date="2018" name="Front. Microbiol.">
        <title>Genome-Wide Analysis of Corynespora cassiicola Leaf Fall Disease Putative Effectors.</title>
        <authorList>
            <person name="Lopez D."/>
            <person name="Ribeiro S."/>
            <person name="Label P."/>
            <person name="Fumanal B."/>
            <person name="Venisse J.S."/>
            <person name="Kohler A."/>
            <person name="de Oliveira R.R."/>
            <person name="Labutti K."/>
            <person name="Lipzen A."/>
            <person name="Lail K."/>
            <person name="Bauer D."/>
            <person name="Ohm R.A."/>
            <person name="Barry K.W."/>
            <person name="Spatafora J."/>
            <person name="Grigoriev I.V."/>
            <person name="Martin F.M."/>
            <person name="Pujade-Renaud V."/>
        </authorList>
    </citation>
    <scope>NUCLEOTIDE SEQUENCE [LARGE SCALE GENOMIC DNA]</scope>
    <source>
        <strain evidence="7 8">Philippines</strain>
    </source>
</reference>
<dbReference type="GO" id="GO:0071949">
    <property type="term" value="F:FAD binding"/>
    <property type="evidence" value="ECO:0007669"/>
    <property type="project" value="InterPro"/>
</dbReference>
<evidence type="ECO:0000256" key="2">
    <source>
        <dbReference type="ARBA" id="ARBA00022630"/>
    </source>
</evidence>
<dbReference type="PROSITE" id="PS51387">
    <property type="entry name" value="FAD_PCMH"/>
    <property type="match status" value="1"/>
</dbReference>
<organism evidence="7 8">
    <name type="scientific">Corynespora cassiicola Philippines</name>
    <dbReference type="NCBI Taxonomy" id="1448308"/>
    <lineage>
        <taxon>Eukaryota</taxon>
        <taxon>Fungi</taxon>
        <taxon>Dikarya</taxon>
        <taxon>Ascomycota</taxon>
        <taxon>Pezizomycotina</taxon>
        <taxon>Dothideomycetes</taxon>
        <taxon>Pleosporomycetidae</taxon>
        <taxon>Pleosporales</taxon>
        <taxon>Corynesporascaceae</taxon>
        <taxon>Corynespora</taxon>
    </lineage>
</organism>
<dbReference type="Gene3D" id="3.30.43.10">
    <property type="entry name" value="Uridine Diphospho-n-acetylenolpyruvylglucosamine Reductase, domain 2"/>
    <property type="match status" value="1"/>
</dbReference>
<dbReference type="SUPFAM" id="SSF55103">
    <property type="entry name" value="FAD-linked oxidases, C-terminal domain"/>
    <property type="match status" value="1"/>
</dbReference>
<evidence type="ECO:0000313" key="7">
    <source>
        <dbReference type="EMBL" id="PSN65769.1"/>
    </source>
</evidence>
<dbReference type="OrthoDB" id="5332616at2759"/>
<name>A0A2T2NK82_CORCC</name>
<dbReference type="Gene3D" id="1.10.45.10">
    <property type="entry name" value="Vanillyl-alcohol Oxidase, Chain A, domain 4"/>
    <property type="match status" value="1"/>
</dbReference>
<dbReference type="InterPro" id="IPR016166">
    <property type="entry name" value="FAD-bd_PCMH"/>
</dbReference>
<dbReference type="SUPFAM" id="SSF56176">
    <property type="entry name" value="FAD-binding/transporter-associated domain-like"/>
    <property type="match status" value="1"/>
</dbReference>
<protein>
    <submittedName>
        <fullName evidence="7">FAD-linked oxidase-like protein</fullName>
    </submittedName>
</protein>
<evidence type="ECO:0000256" key="5">
    <source>
        <dbReference type="SAM" id="MobiDB-lite"/>
    </source>
</evidence>
<sequence>MSPQASLPQTPTLPTTHSGIPPRLLPKATQVKSQIYAGKTVPSTTPLTRGLALPQGLSKPAFLTAISELESLLGPANVVLNDKQLENGWYMEHPNTHDLMPLLDAEELVASAVAYPGSVADVQAVVRWANRHLVPLYPISMGRNLGYGGAAPRVRGSVTLDLGRRMNRILEINEDDYTCLVEPGVTYYALYEEIQRRGLGDKIMIDTPDLGGGSVVGNALDRGVGYTPYGDHWAAHSGLEVVLPKVEEDGSVTLFRTGMGALGVGGENTWQCFPYGFGPYSDGIFSQSNFGIVTKMGMALMPNPGGYESFMYTFQNESDLGPLMETIRPLRIAMILENVAQLRHGVQTLTVKGHPRTKYFPGEGPIPESTLRKHLRETPTGECIWVYYGMSYGPPSVRKYKLDIVDAAFRKIPGCKKIDPATIPEDDYFWSRDRVARGVPDLEELKWVNWMPNGAHLAFSPVSPIRAKDAGTLYELAKKRHEEQGFDLLPTFCVGLREMHLIVEIVYDAQDAGMRRRAEKCLRDMIDDAAKLGYGEYRTHLALADQVAGTYNWNGNALMKFNESMKDMLDPNGILAPGRCGIWPKRYRDRGWELKGGEKSSEGAGVAVASGESKI</sequence>
<keyword evidence="3" id="KW-0274">FAD</keyword>
<dbReference type="InterPro" id="IPR036318">
    <property type="entry name" value="FAD-bd_PCMH-like_sf"/>
</dbReference>
<keyword evidence="2" id="KW-0285">Flavoprotein</keyword>
<evidence type="ECO:0000256" key="1">
    <source>
        <dbReference type="ARBA" id="ARBA00001974"/>
    </source>
</evidence>
<feature type="domain" description="FAD-binding PCMH-type" evidence="6">
    <location>
        <begin position="106"/>
        <end position="303"/>
    </location>
</feature>
<proteinExistence type="predicted"/>
<feature type="region of interest" description="Disordered" evidence="5">
    <location>
        <begin position="1"/>
        <end position="24"/>
    </location>
</feature>
<dbReference type="InterPro" id="IPR006094">
    <property type="entry name" value="Oxid_FAD_bind_N"/>
</dbReference>
<dbReference type="AlphaFoldDB" id="A0A2T2NK82"/>
<dbReference type="PANTHER" id="PTHR11748:SF114">
    <property type="entry name" value="ARYL-ALCOHOL OXIDASE VANILLYL-ALCOHOL OXIDASE (AFU_ORTHOLOGUE AFUA_3G09500)-RELATED"/>
    <property type="match status" value="1"/>
</dbReference>
<dbReference type="InterPro" id="IPR016171">
    <property type="entry name" value="Vanillyl_alc_oxidase_C-sub2"/>
</dbReference>
<dbReference type="Gene3D" id="3.30.465.10">
    <property type="match status" value="1"/>
</dbReference>
<feature type="compositionally biased region" description="Polar residues" evidence="5">
    <location>
        <begin position="1"/>
        <end position="18"/>
    </location>
</feature>
<dbReference type="InterPro" id="IPR004113">
    <property type="entry name" value="FAD-bd_oxidored_4_C"/>
</dbReference>
<keyword evidence="4" id="KW-0560">Oxidoreductase</keyword>
<dbReference type="InterPro" id="IPR016170">
    <property type="entry name" value="Cytok_DH_C_sf"/>
</dbReference>
<dbReference type="GO" id="GO:0005739">
    <property type="term" value="C:mitochondrion"/>
    <property type="evidence" value="ECO:0007669"/>
    <property type="project" value="TreeGrafter"/>
</dbReference>
<dbReference type="GO" id="GO:0008720">
    <property type="term" value="F:D-lactate dehydrogenase (NAD+) activity"/>
    <property type="evidence" value="ECO:0007669"/>
    <property type="project" value="TreeGrafter"/>
</dbReference>
<dbReference type="EMBL" id="KZ678136">
    <property type="protein sequence ID" value="PSN65769.1"/>
    <property type="molecule type" value="Genomic_DNA"/>
</dbReference>
<keyword evidence="8" id="KW-1185">Reference proteome</keyword>
<dbReference type="InterPro" id="IPR016164">
    <property type="entry name" value="FAD-linked_Oxase-like_C"/>
</dbReference>
<dbReference type="Gene3D" id="3.40.462.10">
    <property type="entry name" value="FAD-linked oxidases, C-terminal domain"/>
    <property type="match status" value="1"/>
</dbReference>
<dbReference type="STRING" id="1448308.A0A2T2NK82"/>
<dbReference type="Pfam" id="PF02913">
    <property type="entry name" value="FAD-oxidase_C"/>
    <property type="match status" value="1"/>
</dbReference>
<dbReference type="GO" id="GO:1903457">
    <property type="term" value="P:lactate catabolic process"/>
    <property type="evidence" value="ECO:0007669"/>
    <property type="project" value="TreeGrafter"/>
</dbReference>
<dbReference type="Proteomes" id="UP000240883">
    <property type="component" value="Unassembled WGS sequence"/>
</dbReference>
<accession>A0A2T2NK82</accession>
<feature type="region of interest" description="Disordered" evidence="5">
    <location>
        <begin position="594"/>
        <end position="615"/>
    </location>
</feature>
<evidence type="ECO:0000256" key="3">
    <source>
        <dbReference type="ARBA" id="ARBA00022827"/>
    </source>
</evidence>
<evidence type="ECO:0000256" key="4">
    <source>
        <dbReference type="ARBA" id="ARBA00023002"/>
    </source>
</evidence>
<dbReference type="GO" id="GO:0004458">
    <property type="term" value="F:D-lactate dehydrogenase (cytochrome) activity"/>
    <property type="evidence" value="ECO:0007669"/>
    <property type="project" value="TreeGrafter"/>
</dbReference>
<dbReference type="InterPro" id="IPR016167">
    <property type="entry name" value="FAD-bd_PCMH_sub1"/>
</dbReference>
<dbReference type="InterPro" id="IPR016169">
    <property type="entry name" value="FAD-bd_PCMH_sub2"/>
</dbReference>
<evidence type="ECO:0000259" key="6">
    <source>
        <dbReference type="PROSITE" id="PS51387"/>
    </source>
</evidence>
<dbReference type="PANTHER" id="PTHR11748">
    <property type="entry name" value="D-LACTATE DEHYDROGENASE"/>
    <property type="match status" value="1"/>
</dbReference>
<comment type="cofactor">
    <cofactor evidence="1">
        <name>FAD</name>
        <dbReference type="ChEBI" id="CHEBI:57692"/>
    </cofactor>
</comment>